<keyword evidence="8" id="KW-0408">Iron</keyword>
<keyword evidence="5" id="KW-0662">Pyridine nucleotide biosynthesis</keyword>
<dbReference type="NCBIfam" id="TIGR00550">
    <property type="entry name" value="nadA"/>
    <property type="match status" value="1"/>
</dbReference>
<evidence type="ECO:0000313" key="12">
    <source>
        <dbReference type="Proteomes" id="UP000462760"/>
    </source>
</evidence>
<evidence type="ECO:0000256" key="5">
    <source>
        <dbReference type="ARBA" id="ARBA00022642"/>
    </source>
</evidence>
<dbReference type="Proteomes" id="UP000462760">
    <property type="component" value="Unassembled WGS sequence"/>
</dbReference>
<evidence type="ECO:0000256" key="4">
    <source>
        <dbReference type="ARBA" id="ARBA00022485"/>
    </source>
</evidence>
<dbReference type="GO" id="GO:0046872">
    <property type="term" value="F:metal ion binding"/>
    <property type="evidence" value="ECO:0007669"/>
    <property type="project" value="UniProtKB-KW"/>
</dbReference>
<evidence type="ECO:0000256" key="2">
    <source>
        <dbReference type="ARBA" id="ARBA00005065"/>
    </source>
</evidence>
<keyword evidence="4" id="KW-0004">4Fe-4S</keyword>
<name>A0A844FGN2_9FIRM</name>
<dbReference type="GO" id="GO:0005829">
    <property type="term" value="C:cytosol"/>
    <property type="evidence" value="ECO:0007669"/>
    <property type="project" value="TreeGrafter"/>
</dbReference>
<sequence length="302" mass="34467">MKNYKEEILRLKKEKNAAILAHYYVRDEIQELADYVGDSYYLSKIGLKLDAKIIVFCGVSFMAECAKILSPHKKILLPNTNAKCFMVEMASKEDLLKMKKKYKNAKIVSYVNSSTEVKALSDACCTSSNAYNVVKNIDGDEIIFVPDKHLGSHIQEKFPDKNLILWDGFCSVHNNIEAEDILNYKEKFDSKIIVLVHPECKKEVRNLADFVGSTGQIIDYVGKCYSKEFLVVTEDGILYELKNRYPDKIFHSLNTICDPMKSITLEDLHNSLLLEKNEITLEESLRESASKSLLKMLELAVK</sequence>
<dbReference type="EMBL" id="VULR01000006">
    <property type="protein sequence ID" value="MSS43187.1"/>
    <property type="molecule type" value="Genomic_DNA"/>
</dbReference>
<evidence type="ECO:0000256" key="8">
    <source>
        <dbReference type="ARBA" id="ARBA00023004"/>
    </source>
</evidence>
<dbReference type="GO" id="GO:0051539">
    <property type="term" value="F:4 iron, 4 sulfur cluster binding"/>
    <property type="evidence" value="ECO:0007669"/>
    <property type="project" value="UniProtKB-KW"/>
</dbReference>
<evidence type="ECO:0000313" key="11">
    <source>
        <dbReference type="EMBL" id="MSS43187.1"/>
    </source>
</evidence>
<dbReference type="PANTHER" id="PTHR30573:SF0">
    <property type="entry name" value="QUINOLINATE SYNTHASE, CHLOROPLASTIC"/>
    <property type="match status" value="1"/>
</dbReference>
<dbReference type="Pfam" id="PF02445">
    <property type="entry name" value="NadA"/>
    <property type="match status" value="1"/>
</dbReference>
<dbReference type="InterPro" id="IPR003473">
    <property type="entry name" value="NadA"/>
</dbReference>
<dbReference type="GO" id="GO:0034628">
    <property type="term" value="P:'de novo' NAD+ biosynthetic process from L-aspartate"/>
    <property type="evidence" value="ECO:0007669"/>
    <property type="project" value="TreeGrafter"/>
</dbReference>
<dbReference type="UniPathway" id="UPA00253">
    <property type="reaction ID" value="UER00327"/>
</dbReference>
<comment type="cofactor">
    <cofactor evidence="1">
        <name>[4Fe-4S] cluster</name>
        <dbReference type="ChEBI" id="CHEBI:49883"/>
    </cofactor>
</comment>
<keyword evidence="9" id="KW-0411">Iron-sulfur</keyword>
<keyword evidence="7" id="KW-0479">Metal-binding</keyword>
<dbReference type="NCBIfam" id="NF006878">
    <property type="entry name" value="PRK09375.1-2"/>
    <property type="match status" value="1"/>
</dbReference>
<reference evidence="11 12" key="1">
    <citation type="submission" date="2019-08" db="EMBL/GenBank/DDBJ databases">
        <title>In-depth cultivation of the pig gut microbiome towards novel bacterial diversity and tailored functional studies.</title>
        <authorList>
            <person name="Wylensek D."/>
            <person name="Hitch T.C.A."/>
            <person name="Clavel T."/>
        </authorList>
    </citation>
    <scope>NUCLEOTIDE SEQUENCE [LARGE SCALE GENOMIC DNA]</scope>
    <source>
        <strain evidence="11 12">Med78-601-WT-4W-RMD-3</strain>
    </source>
</reference>
<proteinExistence type="predicted"/>
<evidence type="ECO:0000256" key="3">
    <source>
        <dbReference type="ARBA" id="ARBA00012669"/>
    </source>
</evidence>
<dbReference type="OrthoDB" id="9801204at2"/>
<keyword evidence="6" id="KW-0808">Transferase</keyword>
<accession>A0A844FGN2</accession>
<dbReference type="Gene3D" id="3.40.50.10800">
    <property type="entry name" value="NadA-like"/>
    <property type="match status" value="3"/>
</dbReference>
<dbReference type="InterPro" id="IPR036094">
    <property type="entry name" value="NadA_sf"/>
</dbReference>
<evidence type="ECO:0000256" key="1">
    <source>
        <dbReference type="ARBA" id="ARBA00001966"/>
    </source>
</evidence>
<evidence type="ECO:0000256" key="9">
    <source>
        <dbReference type="ARBA" id="ARBA00023014"/>
    </source>
</evidence>
<evidence type="ECO:0000256" key="10">
    <source>
        <dbReference type="NCBIfam" id="TIGR00550"/>
    </source>
</evidence>
<gene>
    <name evidence="11" type="primary">nadA</name>
    <name evidence="11" type="ORF">FYJ27_05500</name>
</gene>
<comment type="pathway">
    <text evidence="2">Cofactor biosynthesis; NAD(+) biosynthesis; quinolinate from iminoaspartate: step 1/1.</text>
</comment>
<dbReference type="GO" id="GO:0008987">
    <property type="term" value="F:quinolinate synthetase A activity"/>
    <property type="evidence" value="ECO:0007669"/>
    <property type="project" value="UniProtKB-UniRule"/>
</dbReference>
<dbReference type="EC" id="2.5.1.72" evidence="3 10"/>
<dbReference type="SUPFAM" id="SSF142754">
    <property type="entry name" value="NadA-like"/>
    <property type="match status" value="1"/>
</dbReference>
<protein>
    <recommendedName>
        <fullName evidence="3 10">Quinolinate synthase</fullName>
        <ecNumber evidence="3 10">2.5.1.72</ecNumber>
    </recommendedName>
</protein>
<evidence type="ECO:0000256" key="7">
    <source>
        <dbReference type="ARBA" id="ARBA00022723"/>
    </source>
</evidence>
<dbReference type="PANTHER" id="PTHR30573">
    <property type="entry name" value="QUINOLINATE SYNTHETASE A"/>
    <property type="match status" value="1"/>
</dbReference>
<dbReference type="RefSeq" id="WP_154483873.1">
    <property type="nucleotide sequence ID" value="NZ_VULR01000006.1"/>
</dbReference>
<evidence type="ECO:0000256" key="6">
    <source>
        <dbReference type="ARBA" id="ARBA00022679"/>
    </source>
</evidence>
<organism evidence="11 12">
    <name type="scientific">Anaerosalibacter bizertensis</name>
    <dbReference type="NCBI Taxonomy" id="932217"/>
    <lineage>
        <taxon>Bacteria</taxon>
        <taxon>Bacillati</taxon>
        <taxon>Bacillota</taxon>
        <taxon>Tissierellia</taxon>
        <taxon>Tissierellales</taxon>
        <taxon>Sporanaerobacteraceae</taxon>
        <taxon>Anaerosalibacter</taxon>
    </lineage>
</organism>
<comment type="caution">
    <text evidence="11">The sequence shown here is derived from an EMBL/GenBank/DDBJ whole genome shotgun (WGS) entry which is preliminary data.</text>
</comment>
<dbReference type="AlphaFoldDB" id="A0A844FGN2"/>